<dbReference type="SUPFAM" id="SSF51735">
    <property type="entry name" value="NAD(P)-binding Rossmann-fold domains"/>
    <property type="match status" value="1"/>
</dbReference>
<dbReference type="Gene3D" id="3.40.50.720">
    <property type="entry name" value="NAD(P)-binding Rossmann-like Domain"/>
    <property type="match status" value="1"/>
</dbReference>
<evidence type="ECO:0000256" key="4">
    <source>
        <dbReference type="ARBA" id="ARBA00022833"/>
    </source>
</evidence>
<dbReference type="PROSITE" id="PS00059">
    <property type="entry name" value="ADH_ZINC"/>
    <property type="match status" value="1"/>
</dbReference>
<dbReference type="Proteomes" id="UP001524478">
    <property type="component" value="Unassembled WGS sequence"/>
</dbReference>
<dbReference type="PANTHER" id="PTHR42813">
    <property type="entry name" value="ZINC-TYPE ALCOHOL DEHYDROGENASE-LIKE"/>
    <property type="match status" value="1"/>
</dbReference>
<gene>
    <name evidence="8" type="ORF">NE686_07160</name>
</gene>
<proteinExistence type="inferred from homology"/>
<dbReference type="RefSeq" id="WP_256310962.1">
    <property type="nucleotide sequence ID" value="NZ_JANGAC010000004.1"/>
</dbReference>
<comment type="similarity">
    <text evidence="2 6">Belongs to the zinc-containing alcohol dehydrogenase family.</text>
</comment>
<feature type="domain" description="Enoyl reductase (ER)" evidence="7">
    <location>
        <begin position="8"/>
        <end position="345"/>
    </location>
</feature>
<keyword evidence="4 6" id="KW-0862">Zinc</keyword>
<evidence type="ECO:0000256" key="3">
    <source>
        <dbReference type="ARBA" id="ARBA00022723"/>
    </source>
</evidence>
<comment type="cofactor">
    <cofactor evidence="1 6">
        <name>Zn(2+)</name>
        <dbReference type="ChEBI" id="CHEBI:29105"/>
    </cofactor>
</comment>
<evidence type="ECO:0000256" key="1">
    <source>
        <dbReference type="ARBA" id="ARBA00001947"/>
    </source>
</evidence>
<dbReference type="SMART" id="SM00829">
    <property type="entry name" value="PKS_ER"/>
    <property type="match status" value="1"/>
</dbReference>
<sequence length="346" mass="37476">MKGFAMLGLNNVGWIEKERPVAGPYDAILRPLALAPCTSDIQTVYKGTLGDRHNLILGHEAIGEIVEVGRKVKDFKPGDKVIVPAVTLDWRNIDMHSSSQQLVGRKYSNIKDGVFSEYFHVDNVDMNVALLPEGISLESAVMLTDTVSTGFHAVELAEVEYGDTVAVLGTASISLMGVAGAHLKGAERIIVVGYSPDLVKAAKFYGATDIINHNDGPIVEQILKITKGIGVDKVLVAGTDSDAITDAVKIVKLGGRIGNVNHFGSGETFSIPKIEWGANTSHDNTINKEIPGGRARMEKQIELVKYGKLDPSKIVTHVFHGFEKIEDALVMIKTRPFDLIKPVVIM</sequence>
<dbReference type="Gene3D" id="3.90.180.10">
    <property type="entry name" value="Medium-chain alcohol dehydrogenases, catalytic domain"/>
    <property type="match status" value="1"/>
</dbReference>
<dbReference type="InterPro" id="IPR020843">
    <property type="entry name" value="ER"/>
</dbReference>
<evidence type="ECO:0000259" key="7">
    <source>
        <dbReference type="SMART" id="SM00829"/>
    </source>
</evidence>
<keyword evidence="9" id="KW-1185">Reference proteome</keyword>
<keyword evidence="5" id="KW-0560">Oxidoreductase</keyword>
<reference evidence="8 9" key="1">
    <citation type="submission" date="2022-06" db="EMBL/GenBank/DDBJ databases">
        <title>Isolation of gut microbiota from human fecal samples.</title>
        <authorList>
            <person name="Pamer E.G."/>
            <person name="Barat B."/>
            <person name="Waligurski E."/>
            <person name="Medina S."/>
            <person name="Paddock L."/>
            <person name="Mostad J."/>
        </authorList>
    </citation>
    <scope>NUCLEOTIDE SEQUENCE [LARGE SCALE GENOMIC DNA]</scope>
    <source>
        <strain evidence="8 9">DFI.7.95</strain>
    </source>
</reference>
<name>A0ABT1S8Q4_9FIRM</name>
<dbReference type="Pfam" id="PF00107">
    <property type="entry name" value="ADH_zinc_N"/>
    <property type="match status" value="1"/>
</dbReference>
<dbReference type="Pfam" id="PF08240">
    <property type="entry name" value="ADH_N"/>
    <property type="match status" value="1"/>
</dbReference>
<dbReference type="InterPro" id="IPR011032">
    <property type="entry name" value="GroES-like_sf"/>
</dbReference>
<dbReference type="PANTHER" id="PTHR42813:SF4">
    <property type="entry name" value="NADP-DEPENDENT ISOPROPANOL DEHYDROGENASE"/>
    <property type="match status" value="1"/>
</dbReference>
<evidence type="ECO:0000256" key="5">
    <source>
        <dbReference type="ARBA" id="ARBA00023002"/>
    </source>
</evidence>
<comment type="caution">
    <text evidence="8">The sequence shown here is derived from an EMBL/GenBank/DDBJ whole genome shotgun (WGS) entry which is preliminary data.</text>
</comment>
<dbReference type="InterPro" id="IPR036291">
    <property type="entry name" value="NAD(P)-bd_dom_sf"/>
</dbReference>
<dbReference type="InterPro" id="IPR013149">
    <property type="entry name" value="ADH-like_C"/>
</dbReference>
<evidence type="ECO:0000313" key="9">
    <source>
        <dbReference type="Proteomes" id="UP001524478"/>
    </source>
</evidence>
<protein>
    <submittedName>
        <fullName evidence="8">Alcohol dehydrogenase catalytic domain-containing protein</fullName>
    </submittedName>
</protein>
<keyword evidence="3 6" id="KW-0479">Metal-binding</keyword>
<dbReference type="InterPro" id="IPR002328">
    <property type="entry name" value="ADH_Zn_CS"/>
</dbReference>
<organism evidence="8 9">
    <name type="scientific">Tissierella carlieri</name>
    <dbReference type="NCBI Taxonomy" id="689904"/>
    <lineage>
        <taxon>Bacteria</taxon>
        <taxon>Bacillati</taxon>
        <taxon>Bacillota</taxon>
        <taxon>Tissierellia</taxon>
        <taxon>Tissierellales</taxon>
        <taxon>Tissierellaceae</taxon>
        <taxon>Tissierella</taxon>
    </lineage>
</organism>
<evidence type="ECO:0000256" key="2">
    <source>
        <dbReference type="ARBA" id="ARBA00008072"/>
    </source>
</evidence>
<dbReference type="SUPFAM" id="SSF50129">
    <property type="entry name" value="GroES-like"/>
    <property type="match status" value="1"/>
</dbReference>
<evidence type="ECO:0000256" key="6">
    <source>
        <dbReference type="RuleBase" id="RU361277"/>
    </source>
</evidence>
<accession>A0ABT1S8Q4</accession>
<evidence type="ECO:0000313" key="8">
    <source>
        <dbReference type="EMBL" id="MCQ4922856.1"/>
    </source>
</evidence>
<dbReference type="EMBL" id="JANGAC010000004">
    <property type="protein sequence ID" value="MCQ4922856.1"/>
    <property type="molecule type" value="Genomic_DNA"/>
</dbReference>
<dbReference type="InterPro" id="IPR013154">
    <property type="entry name" value="ADH-like_N"/>
</dbReference>